<dbReference type="SUPFAM" id="SSF52540">
    <property type="entry name" value="P-loop containing nucleoside triphosphate hydrolases"/>
    <property type="match status" value="2"/>
</dbReference>
<dbReference type="EC" id="3.1.21.3" evidence="10"/>
<evidence type="ECO:0000256" key="4">
    <source>
        <dbReference type="ARBA" id="ARBA00022741"/>
    </source>
</evidence>
<sequence length="1079" mass="120714">MTPPPGPSDPPRYPLREESLGRVLSAFGEGEMVEAPAVARLVELGWRRENLYTESPLAHAPDARTGRTGFRQAMLPGPLRAALTKLNPDLDADAIESVVGELMRNRGDMNPVAANRQVMGLLRDGVEVRVTLPDGTSETRTARVIDWRDPHANNLLIAQQFWIASEIHKRRADLVGFVNGIPLLFVELKASHRNAQAAYDQNLRDYRDAVPHIFWGNGLVLLSNGDDARIGAPFAAWDHFKEWKRIDDEGAKGVVSLDTVITAACSPERLLDVVENFVVFEETRDGLVKKIAQNHQYLGVNKAVAEIGRAQGGRLGVFWHTQGSGKSLSMLAFTQKVLRTRPGGWTFLIVTDRQELDEQIAEFFQACGAFSLPLPQVQAQSRAHLKELLAGNARFVFTLIHKFGTEMGETYPELSRRDDIIVVTDEAHRSQYDVLAANMRRALPNAAFIGFTGTPLMAGEQKTREVFGDYVSVYNFSQSVEDGATVPLYYENRIPELQLTAGDLDEAVDAIIAEADLDEDDNRALERKLARQYSLIKREDRLDKIAEDVVRHFMGRGYRGKAMFIAIDKETAVRMHGKVRAAWDAALTEKGRTIQSLSGEARAAAQAELEWLHETDMAVVVSQGQNEIADMAAKGLDIRPHRERMVKEDMDEKFKAPADPLRLVFVCAMWITGFDVPTCSTVYLDKPMKNHTLMQTIARANRTAPGKLAGLIVDYVGVFRNLQKALAIYAQPSTEGTEPIEDKAALVDRLKAAVDEAMDFCRRRAIDPTRIVRAKGFDRIGRLKEAVEAVMGTDQEQQAFLRHAGNVWTLFKAVLPDPAADQWRVEAAVLRVMAEKVRSLRDDPAKKARVQRVADEIEALLDEAILGIEITAPVRSGDDMEGLFDLSRIDFDKLRERFAKGERRTQTQKLRTAIERKLEELAALNPTRSTLVERFQELIVEYNAGSLNVERLFEALIAFIRDLDEEESRAIREGLSEEELAIVDILTKPEPELTDDEHALVKQVAKAMLETLKREKLVLDWRLKERAKAAVRSTIQQSLDALPSAYDDVIWQGKVAQTYEWVFDHLPGAITGREGAASI</sequence>
<dbReference type="InterPro" id="IPR021810">
    <property type="entry name" value="T1RH-like_C"/>
</dbReference>
<dbReference type="Pfam" id="PF11867">
    <property type="entry name" value="T1RH-like_C"/>
    <property type="match status" value="1"/>
</dbReference>
<keyword evidence="9 10" id="KW-0238">DNA-binding</keyword>
<dbReference type="InterPro" id="IPR051268">
    <property type="entry name" value="Type-I_R_enzyme_R_subunit"/>
</dbReference>
<comment type="similarity">
    <text evidence="2 10">Belongs to the HsdR family.</text>
</comment>
<dbReference type="GO" id="GO:0003677">
    <property type="term" value="F:DNA binding"/>
    <property type="evidence" value="ECO:0007669"/>
    <property type="project" value="UniProtKB-KW"/>
</dbReference>
<organism evidence="12 13">
    <name type="scientific">Sphingomonas sanguinis</name>
    <dbReference type="NCBI Taxonomy" id="33051"/>
    <lineage>
        <taxon>Bacteria</taxon>
        <taxon>Pseudomonadati</taxon>
        <taxon>Pseudomonadota</taxon>
        <taxon>Alphaproteobacteria</taxon>
        <taxon>Sphingomonadales</taxon>
        <taxon>Sphingomonadaceae</taxon>
        <taxon>Sphingomonas</taxon>
    </lineage>
</organism>
<evidence type="ECO:0000256" key="7">
    <source>
        <dbReference type="ARBA" id="ARBA00022801"/>
    </source>
</evidence>
<reference evidence="12 13" key="1">
    <citation type="journal article" date="2016" name="Front. Microbiol.">
        <title>Genomic Resource of Rice Seed Associated Bacteria.</title>
        <authorList>
            <person name="Midha S."/>
            <person name="Bansal K."/>
            <person name="Sharma S."/>
            <person name="Kumar N."/>
            <person name="Patil P.P."/>
            <person name="Chaudhry V."/>
            <person name="Patil P.B."/>
        </authorList>
    </citation>
    <scope>NUCLEOTIDE SEQUENCE [LARGE SCALE GENOMIC DNA]</scope>
    <source>
        <strain evidence="12 13">NS319</strain>
    </source>
</reference>
<dbReference type="RefSeq" id="WP_058732046.1">
    <property type="nucleotide sequence ID" value="NZ_LDTD01000009.1"/>
</dbReference>
<evidence type="ECO:0000256" key="5">
    <source>
        <dbReference type="ARBA" id="ARBA00022747"/>
    </source>
</evidence>
<dbReference type="GO" id="GO:0005524">
    <property type="term" value="F:ATP binding"/>
    <property type="evidence" value="ECO:0007669"/>
    <property type="project" value="UniProtKB-KW"/>
</dbReference>
<dbReference type="Pfam" id="PF22679">
    <property type="entry name" value="T1R_D3-like"/>
    <property type="match status" value="1"/>
</dbReference>
<dbReference type="InterPro" id="IPR040980">
    <property type="entry name" value="SWI2_SNF2"/>
</dbReference>
<dbReference type="PANTHER" id="PTHR30195">
    <property type="entry name" value="TYPE I SITE-SPECIFIC DEOXYRIBONUCLEASE PROTEIN SUBUNIT M AND R"/>
    <property type="match status" value="1"/>
</dbReference>
<evidence type="ECO:0000256" key="3">
    <source>
        <dbReference type="ARBA" id="ARBA00022722"/>
    </source>
</evidence>
<comment type="catalytic activity">
    <reaction evidence="1 10">
        <text>Endonucleolytic cleavage of DNA to give random double-stranded fragments with terminal 5'-phosphates, ATP is simultaneously hydrolyzed.</text>
        <dbReference type="EC" id="3.1.21.3"/>
    </reaction>
</comment>
<keyword evidence="4 10" id="KW-0547">Nucleotide-binding</keyword>
<evidence type="ECO:0000256" key="1">
    <source>
        <dbReference type="ARBA" id="ARBA00000851"/>
    </source>
</evidence>
<dbReference type="InterPro" id="IPR007409">
    <property type="entry name" value="Restrct_endonuc_type1_HsdR_N"/>
</dbReference>
<dbReference type="PROSITE" id="PS51192">
    <property type="entry name" value="HELICASE_ATP_BIND_1"/>
    <property type="match status" value="1"/>
</dbReference>
<evidence type="ECO:0000259" key="11">
    <source>
        <dbReference type="PROSITE" id="PS51192"/>
    </source>
</evidence>
<evidence type="ECO:0000313" key="13">
    <source>
        <dbReference type="Proteomes" id="UP000072867"/>
    </source>
</evidence>
<dbReference type="EMBL" id="LDTD01000009">
    <property type="protein sequence ID" value="KTT74858.1"/>
    <property type="molecule type" value="Genomic_DNA"/>
</dbReference>
<proteinExistence type="inferred from homology"/>
<keyword evidence="5 10" id="KW-0680">Restriction system</keyword>
<dbReference type="PANTHER" id="PTHR30195:SF15">
    <property type="entry name" value="TYPE I RESTRICTION ENZYME HINDI ENDONUCLEASE SUBUNIT"/>
    <property type="match status" value="1"/>
</dbReference>
<evidence type="ECO:0000256" key="6">
    <source>
        <dbReference type="ARBA" id="ARBA00022759"/>
    </source>
</evidence>
<dbReference type="Gene3D" id="3.40.50.300">
    <property type="entry name" value="P-loop containing nucleotide triphosphate hydrolases"/>
    <property type="match status" value="2"/>
</dbReference>
<evidence type="ECO:0000256" key="2">
    <source>
        <dbReference type="ARBA" id="ARBA00008598"/>
    </source>
</evidence>
<protein>
    <recommendedName>
        <fullName evidence="10">Type I restriction enzyme endonuclease subunit</fullName>
        <shortName evidence="10">R protein</shortName>
        <ecNumber evidence="10">3.1.21.3</ecNumber>
    </recommendedName>
</protein>
<evidence type="ECO:0000256" key="9">
    <source>
        <dbReference type="ARBA" id="ARBA00023125"/>
    </source>
</evidence>
<keyword evidence="7 10" id="KW-0378">Hydrolase</keyword>
<dbReference type="SMART" id="SM00487">
    <property type="entry name" value="DEXDc"/>
    <property type="match status" value="1"/>
</dbReference>
<feature type="domain" description="Helicase ATP-binding" evidence="11">
    <location>
        <begin position="307"/>
        <end position="473"/>
    </location>
</feature>
<evidence type="ECO:0000256" key="10">
    <source>
        <dbReference type="RuleBase" id="RU364115"/>
    </source>
</evidence>
<evidence type="ECO:0000313" key="12">
    <source>
        <dbReference type="EMBL" id="KTT74858.1"/>
    </source>
</evidence>
<dbReference type="NCBIfam" id="TIGR00348">
    <property type="entry name" value="hsdR"/>
    <property type="match status" value="1"/>
</dbReference>
<dbReference type="InterPro" id="IPR027417">
    <property type="entry name" value="P-loop_NTPase"/>
</dbReference>
<dbReference type="Gene3D" id="3.90.1570.50">
    <property type="match status" value="1"/>
</dbReference>
<dbReference type="InterPro" id="IPR055180">
    <property type="entry name" value="HsdR_RecA-like_helicase_dom_2"/>
</dbReference>
<comment type="function">
    <text evidence="10">Subunit R is required for both nuclease and ATPase activities, but not for modification.</text>
</comment>
<dbReference type="CDD" id="cd22332">
    <property type="entry name" value="HsdR_N"/>
    <property type="match status" value="1"/>
</dbReference>
<dbReference type="Proteomes" id="UP000072867">
    <property type="component" value="Unassembled WGS sequence"/>
</dbReference>
<gene>
    <name evidence="12" type="ORF">NS319_01215</name>
</gene>
<dbReference type="GO" id="GO:0009307">
    <property type="term" value="P:DNA restriction-modification system"/>
    <property type="evidence" value="ECO:0007669"/>
    <property type="project" value="UniProtKB-KW"/>
</dbReference>
<dbReference type="GO" id="GO:0009035">
    <property type="term" value="F:type I site-specific deoxyribonuclease activity"/>
    <property type="evidence" value="ECO:0007669"/>
    <property type="project" value="UniProtKB-EC"/>
</dbReference>
<keyword evidence="8 10" id="KW-0067">ATP-binding</keyword>
<dbReference type="InterPro" id="IPR014001">
    <property type="entry name" value="Helicase_ATP-bd"/>
</dbReference>
<dbReference type="AlphaFoldDB" id="A0A147I785"/>
<dbReference type="Pfam" id="PF04313">
    <property type="entry name" value="HSDR_N"/>
    <property type="match status" value="1"/>
</dbReference>
<dbReference type="PATRIC" id="fig|33051.3.peg.3763"/>
<dbReference type="InterPro" id="IPR004473">
    <property type="entry name" value="Restrct_endonuc_typeI_HsdR"/>
</dbReference>
<accession>A0A147I785</accession>
<keyword evidence="3" id="KW-0540">Nuclease</keyword>
<keyword evidence="12" id="KW-0347">Helicase</keyword>
<dbReference type="Pfam" id="PF18766">
    <property type="entry name" value="SWI2_SNF2"/>
    <property type="match status" value="1"/>
</dbReference>
<name>A0A147I785_9SPHN</name>
<dbReference type="GO" id="GO:0004386">
    <property type="term" value="F:helicase activity"/>
    <property type="evidence" value="ECO:0007669"/>
    <property type="project" value="UniProtKB-KW"/>
</dbReference>
<dbReference type="CDD" id="cd18030">
    <property type="entry name" value="DEXHc_RE_I_HsdR"/>
    <property type="match status" value="1"/>
</dbReference>
<comment type="caution">
    <text evidence="12">The sequence shown here is derived from an EMBL/GenBank/DDBJ whole genome shotgun (WGS) entry which is preliminary data.</text>
</comment>
<evidence type="ECO:0000256" key="8">
    <source>
        <dbReference type="ARBA" id="ARBA00022840"/>
    </source>
</evidence>
<comment type="subunit">
    <text evidence="10">The type I restriction/modification system is composed of three polypeptides R, M and S.</text>
</comment>
<keyword evidence="6" id="KW-0255">Endonuclease</keyword>
<dbReference type="CDD" id="cd18800">
    <property type="entry name" value="SF2_C_EcoR124I-like"/>
    <property type="match status" value="1"/>
</dbReference>